<dbReference type="PANTHER" id="PTHR43249">
    <property type="entry name" value="UDP-N-ACETYL-2-AMINO-2-DEOXY-D-GLUCURONATE OXIDASE"/>
    <property type="match status" value="1"/>
</dbReference>
<feature type="domain" description="Gfo/Idh/MocA-like oxidoreductase N-terminal" evidence="1">
    <location>
        <begin position="59"/>
        <end position="174"/>
    </location>
</feature>
<dbReference type="PANTHER" id="PTHR43249:SF1">
    <property type="entry name" value="D-GLUCOSIDE 3-DEHYDROGENASE"/>
    <property type="match status" value="1"/>
</dbReference>
<sequence>MELKHDSAILDSAILDSAILDSAILDSAIPDSAIPGCPMTLDPSTLQQRWPVPSDPRPIVILGTGDIVRNAHLPAYAMAGLPVAGVLDILPQRSREVAEQFGIPRVFDSIEEAVAEKAVVFDVAVPPDHLLAIVRQLPERAVVLMQKPMGTDLASARQIAEVCREKQLVAAVNFQLRFSPVMLVAADLIRRGLIGPITDVEVHMNYYVPWELFPFLKQQKRVDMLIASIHHFDLIRSILGEPEGVYARSIPHPKYPDIEATRTSAILDYGMQTRCCLSLNNCWSFGRKHQTCTIRVEGLKGAVVANLG</sequence>
<dbReference type="SUPFAM" id="SSF55347">
    <property type="entry name" value="Glyceraldehyde-3-phosphate dehydrogenase-like, C-terminal domain"/>
    <property type="match status" value="1"/>
</dbReference>
<dbReference type="Pfam" id="PF22725">
    <property type="entry name" value="GFO_IDH_MocA_C3"/>
    <property type="match status" value="1"/>
</dbReference>
<evidence type="ECO:0000259" key="2">
    <source>
        <dbReference type="Pfam" id="PF22725"/>
    </source>
</evidence>
<feature type="domain" description="GFO/IDH/MocA-like oxidoreductase" evidence="2">
    <location>
        <begin position="185"/>
        <end position="303"/>
    </location>
</feature>
<dbReference type="SUPFAM" id="SSF51735">
    <property type="entry name" value="NAD(P)-binding Rossmann-fold domains"/>
    <property type="match status" value="1"/>
</dbReference>
<dbReference type="EMBL" id="LAZR01011653">
    <property type="protein sequence ID" value="KKM60576.1"/>
    <property type="molecule type" value="Genomic_DNA"/>
</dbReference>
<name>A0A0F9JE57_9ZZZZ</name>
<evidence type="ECO:0000259" key="1">
    <source>
        <dbReference type="Pfam" id="PF01408"/>
    </source>
</evidence>
<dbReference type="Pfam" id="PF01408">
    <property type="entry name" value="GFO_IDH_MocA"/>
    <property type="match status" value="1"/>
</dbReference>
<reference evidence="3" key="1">
    <citation type="journal article" date="2015" name="Nature">
        <title>Complex archaea that bridge the gap between prokaryotes and eukaryotes.</title>
        <authorList>
            <person name="Spang A."/>
            <person name="Saw J.H."/>
            <person name="Jorgensen S.L."/>
            <person name="Zaremba-Niedzwiedzka K."/>
            <person name="Martijn J."/>
            <person name="Lind A.E."/>
            <person name="van Eijk R."/>
            <person name="Schleper C."/>
            <person name="Guy L."/>
            <person name="Ettema T.J."/>
        </authorList>
    </citation>
    <scope>NUCLEOTIDE SEQUENCE</scope>
</reference>
<accession>A0A0F9JE57</accession>
<comment type="caution">
    <text evidence="3">The sequence shown here is derived from an EMBL/GenBank/DDBJ whole genome shotgun (WGS) entry which is preliminary data.</text>
</comment>
<dbReference type="InterPro" id="IPR000683">
    <property type="entry name" value="Gfo/Idh/MocA-like_OxRdtase_N"/>
</dbReference>
<dbReference type="InterPro" id="IPR052515">
    <property type="entry name" value="Gfo/Idh/MocA_Oxidoreductase"/>
</dbReference>
<evidence type="ECO:0008006" key="4">
    <source>
        <dbReference type="Google" id="ProtNLM"/>
    </source>
</evidence>
<organism evidence="3">
    <name type="scientific">marine sediment metagenome</name>
    <dbReference type="NCBI Taxonomy" id="412755"/>
    <lineage>
        <taxon>unclassified sequences</taxon>
        <taxon>metagenomes</taxon>
        <taxon>ecological metagenomes</taxon>
    </lineage>
</organism>
<proteinExistence type="predicted"/>
<gene>
    <name evidence="3" type="ORF">LCGC14_1540430</name>
</gene>
<dbReference type="InterPro" id="IPR055170">
    <property type="entry name" value="GFO_IDH_MocA-like_dom"/>
</dbReference>
<dbReference type="AlphaFoldDB" id="A0A0F9JE57"/>
<dbReference type="GO" id="GO:0000166">
    <property type="term" value="F:nucleotide binding"/>
    <property type="evidence" value="ECO:0007669"/>
    <property type="project" value="InterPro"/>
</dbReference>
<dbReference type="Gene3D" id="3.30.360.10">
    <property type="entry name" value="Dihydrodipicolinate Reductase, domain 2"/>
    <property type="match status" value="1"/>
</dbReference>
<feature type="non-terminal residue" evidence="3">
    <location>
        <position position="308"/>
    </location>
</feature>
<protein>
    <recommendedName>
        <fullName evidence="4">Gfo/Idh/MocA-like oxidoreductase N-terminal domain-containing protein</fullName>
    </recommendedName>
</protein>
<dbReference type="Gene3D" id="3.40.50.720">
    <property type="entry name" value="NAD(P)-binding Rossmann-like Domain"/>
    <property type="match status" value="1"/>
</dbReference>
<evidence type="ECO:0000313" key="3">
    <source>
        <dbReference type="EMBL" id="KKM60576.1"/>
    </source>
</evidence>
<dbReference type="InterPro" id="IPR036291">
    <property type="entry name" value="NAD(P)-bd_dom_sf"/>
</dbReference>